<dbReference type="VEuPathDB" id="FungiDB:RhiirFUN_001807"/>
<reference evidence="2 3" key="2">
    <citation type="journal article" date="2018" name="New Phytol.">
        <title>High intraspecific genome diversity in the model arbuscular mycorrhizal symbiont Rhizophagus irregularis.</title>
        <authorList>
            <person name="Chen E.C.H."/>
            <person name="Morin E."/>
            <person name="Beaudet D."/>
            <person name="Noel J."/>
            <person name="Yildirir G."/>
            <person name="Ndikumana S."/>
            <person name="Charron P."/>
            <person name="St-Onge C."/>
            <person name="Giorgi J."/>
            <person name="Kruger M."/>
            <person name="Marton T."/>
            <person name="Ropars J."/>
            <person name="Grigoriev I.V."/>
            <person name="Hainaut M."/>
            <person name="Henrissat B."/>
            <person name="Roux C."/>
            <person name="Martin F."/>
            <person name="Corradi N."/>
        </authorList>
    </citation>
    <scope>NUCLEOTIDE SEQUENCE [LARGE SCALE GENOMIC DNA]</scope>
    <source>
        <strain evidence="2 3">DAOM 197198</strain>
    </source>
</reference>
<evidence type="ECO:0000313" key="2">
    <source>
        <dbReference type="EMBL" id="POG72304.1"/>
    </source>
</evidence>
<protein>
    <submittedName>
        <fullName evidence="2">Uncharacterized protein</fullName>
    </submittedName>
</protein>
<comment type="caution">
    <text evidence="2">The sequence shown here is derived from an EMBL/GenBank/DDBJ whole genome shotgun (WGS) entry which is preliminary data.</text>
</comment>
<feature type="region of interest" description="Disordered" evidence="1">
    <location>
        <begin position="82"/>
        <end position="128"/>
    </location>
</feature>
<feature type="compositionally biased region" description="Polar residues" evidence="1">
    <location>
        <begin position="85"/>
        <end position="99"/>
    </location>
</feature>
<organism evidence="2 3">
    <name type="scientific">Rhizophagus irregularis (strain DAOM 181602 / DAOM 197198 / MUCL 43194)</name>
    <name type="common">Arbuscular mycorrhizal fungus</name>
    <name type="synonym">Glomus intraradices</name>
    <dbReference type="NCBI Taxonomy" id="747089"/>
    <lineage>
        <taxon>Eukaryota</taxon>
        <taxon>Fungi</taxon>
        <taxon>Fungi incertae sedis</taxon>
        <taxon>Mucoromycota</taxon>
        <taxon>Glomeromycotina</taxon>
        <taxon>Glomeromycetes</taxon>
        <taxon>Glomerales</taxon>
        <taxon>Glomeraceae</taxon>
        <taxon>Rhizophagus</taxon>
    </lineage>
</organism>
<sequence length="369" mass="42183">MERMSRVLYQHQREGNSPIQNVDEFVCLVETRDPELVVFDILFRSMNPDEINKKHNQYKNNYALSSNGNKHVIFSKQTSEDNMDTMHNTSNSEESAQTESARKSASGSKKSTQQIASGSGSTEDSEHLRDPNFLSNFVSLFNPRDRRSLNVTFRPARRVAEVIPTYLNEAKAYILPEIKRSDLEKLHLNINELSNDNIIKAFIYKLHQAVINSELKVDTAETFTDALVTHLIFRTVNFDQWPMVIELRPKLEFTVGSATLIARPEFVIFLGKYAVLVIEDRHIKNVKLNYEYGESQIAGEIIACGNENLRIARKYWYELAAGCPRRQSISVDRYPGDDSDPLNGFDLATSEGREAVINALCKIRERIRT</sequence>
<accession>A0A2P4Q3W0</accession>
<evidence type="ECO:0000256" key="1">
    <source>
        <dbReference type="SAM" id="MobiDB-lite"/>
    </source>
</evidence>
<dbReference type="AlphaFoldDB" id="A0A2P4Q3W0"/>
<dbReference type="Proteomes" id="UP000018888">
    <property type="component" value="Unassembled WGS sequence"/>
</dbReference>
<keyword evidence="3" id="KW-1185">Reference proteome</keyword>
<feature type="compositionally biased region" description="Polar residues" evidence="1">
    <location>
        <begin position="112"/>
        <end position="122"/>
    </location>
</feature>
<evidence type="ECO:0000313" key="3">
    <source>
        <dbReference type="Proteomes" id="UP000018888"/>
    </source>
</evidence>
<reference evidence="2 3" key="1">
    <citation type="journal article" date="2013" name="Proc. Natl. Acad. Sci. U.S.A.">
        <title>Genome of an arbuscular mycorrhizal fungus provides insight into the oldest plant symbiosis.</title>
        <authorList>
            <person name="Tisserant E."/>
            <person name="Malbreil M."/>
            <person name="Kuo A."/>
            <person name="Kohler A."/>
            <person name="Symeonidi A."/>
            <person name="Balestrini R."/>
            <person name="Charron P."/>
            <person name="Duensing N."/>
            <person name="Frei Dit Frey N."/>
            <person name="Gianinazzi-Pearson V."/>
            <person name="Gilbert L.B."/>
            <person name="Handa Y."/>
            <person name="Herr J.R."/>
            <person name="Hijri M."/>
            <person name="Koul R."/>
            <person name="Kawaguchi M."/>
            <person name="Krajinski F."/>
            <person name="Lammers P.J."/>
            <person name="Masclaux F.G."/>
            <person name="Murat C."/>
            <person name="Morin E."/>
            <person name="Ndikumana S."/>
            <person name="Pagni M."/>
            <person name="Petitpierre D."/>
            <person name="Requena N."/>
            <person name="Rosikiewicz P."/>
            <person name="Riley R."/>
            <person name="Saito K."/>
            <person name="San Clemente H."/>
            <person name="Shapiro H."/>
            <person name="van Tuinen D."/>
            <person name="Becard G."/>
            <person name="Bonfante P."/>
            <person name="Paszkowski U."/>
            <person name="Shachar-Hill Y.Y."/>
            <person name="Tuskan G.A."/>
            <person name="Young P.W."/>
            <person name="Sanders I.R."/>
            <person name="Henrissat B."/>
            <person name="Rensing S.A."/>
            <person name="Grigoriev I.V."/>
            <person name="Corradi N."/>
            <person name="Roux C."/>
            <person name="Martin F."/>
        </authorList>
    </citation>
    <scope>NUCLEOTIDE SEQUENCE [LARGE SCALE GENOMIC DNA]</scope>
    <source>
        <strain evidence="2 3">DAOM 197198</strain>
    </source>
</reference>
<proteinExistence type="predicted"/>
<gene>
    <name evidence="2" type="ORF">GLOIN_2v1773827</name>
</gene>
<name>A0A2P4Q3W0_RHIID</name>
<dbReference type="EMBL" id="AUPC02000097">
    <property type="protein sequence ID" value="POG72304.1"/>
    <property type="molecule type" value="Genomic_DNA"/>
</dbReference>